<proteinExistence type="predicted"/>
<reference evidence="1 2" key="1">
    <citation type="submission" date="2020-01" db="EMBL/GenBank/DDBJ databases">
        <authorList>
            <person name="Rodrigo-Torres L."/>
            <person name="Arahal R. D."/>
            <person name="Lucena T."/>
        </authorList>
    </citation>
    <scope>NUCLEOTIDE SEQUENCE [LARGE SCALE GENOMIC DNA]</scope>
    <source>
        <strain evidence="1 2">CECT 9293</strain>
    </source>
</reference>
<evidence type="ECO:0000313" key="2">
    <source>
        <dbReference type="Proteomes" id="UP000445144"/>
    </source>
</evidence>
<dbReference type="EMBL" id="CACVBR010000023">
    <property type="protein sequence ID" value="CAA7196404.1"/>
    <property type="molecule type" value="Genomic_DNA"/>
</dbReference>
<accession>A0A6N4X6S6</accession>
<dbReference type="Proteomes" id="UP000445144">
    <property type="component" value="Unassembled WGS sequence"/>
</dbReference>
<evidence type="ECO:0000313" key="1">
    <source>
        <dbReference type="EMBL" id="CAA7196404.1"/>
    </source>
</evidence>
<sequence>MIHLAMENYWDKAISFEEYVHIAKQRLENPSNQQEAEYKQYYELGLQRMDRTLKKYIPDEDQLKELTSKNFEGKILIISEAWCGDASATVPALVKFFEGKNQVKIFLRDDDKSLIAQFLTNGTESIPKVIILNDDFSIKNSWGPRPKYGKELLMKYKNDPEAYSKDSFYNDLQIYYAKNRGKDAIQEIIELL</sequence>
<protein>
    <recommendedName>
        <fullName evidence="3">Thioredoxin</fullName>
    </recommendedName>
</protein>
<dbReference type="InterPro" id="IPR036249">
    <property type="entry name" value="Thioredoxin-like_sf"/>
</dbReference>
<dbReference type="Pfam" id="PF14595">
    <property type="entry name" value="Thioredoxin_9"/>
    <property type="match status" value="1"/>
</dbReference>
<keyword evidence="2" id="KW-1185">Reference proteome</keyword>
<dbReference type="Gene3D" id="3.40.30.10">
    <property type="entry name" value="Glutaredoxin"/>
    <property type="match status" value="1"/>
</dbReference>
<gene>
    <name evidence="1" type="ORF">CHRY9293_02498</name>
</gene>
<evidence type="ECO:0008006" key="3">
    <source>
        <dbReference type="Google" id="ProtNLM"/>
    </source>
</evidence>
<organism evidence="1 2">
    <name type="scientific">Chryseobacterium potabilaquae</name>
    <dbReference type="NCBI Taxonomy" id="2675057"/>
    <lineage>
        <taxon>Bacteria</taxon>
        <taxon>Pseudomonadati</taxon>
        <taxon>Bacteroidota</taxon>
        <taxon>Flavobacteriia</taxon>
        <taxon>Flavobacteriales</taxon>
        <taxon>Weeksellaceae</taxon>
        <taxon>Chryseobacterium group</taxon>
        <taxon>Chryseobacterium</taxon>
    </lineage>
</organism>
<dbReference type="AlphaFoldDB" id="A0A6N4X6S6"/>
<dbReference type="SUPFAM" id="SSF52833">
    <property type="entry name" value="Thioredoxin-like"/>
    <property type="match status" value="1"/>
</dbReference>
<name>A0A6N4X6S6_9FLAO</name>